<evidence type="ECO:0000313" key="8">
    <source>
        <dbReference type="Proteomes" id="UP000007322"/>
    </source>
</evidence>
<evidence type="ECO:0000256" key="4">
    <source>
        <dbReference type="ARBA" id="ARBA00023242"/>
    </source>
</evidence>
<dbReference type="GO" id="GO:0016829">
    <property type="term" value="F:lyase activity"/>
    <property type="evidence" value="ECO:0007669"/>
    <property type="project" value="UniProtKB-KW"/>
</dbReference>
<dbReference type="AlphaFoldDB" id="G2Q1Q4"/>
<dbReference type="RefSeq" id="XP_003658583.1">
    <property type="nucleotide sequence ID" value="XM_003658535.1"/>
</dbReference>
<dbReference type="HOGENOM" id="CLU_050234_1_0_1"/>
<evidence type="ECO:0000256" key="1">
    <source>
        <dbReference type="ARBA" id="ARBA00022722"/>
    </source>
</evidence>
<dbReference type="GO" id="GO:0005634">
    <property type="term" value="C:nucleus"/>
    <property type="evidence" value="ECO:0007669"/>
    <property type="project" value="TreeGrafter"/>
</dbReference>
<dbReference type="Proteomes" id="UP000007322">
    <property type="component" value="Chromosome 1"/>
</dbReference>
<name>G2Q1Q4_THET4</name>
<dbReference type="HAMAP" id="MF_03040">
    <property type="entry name" value="USB1"/>
    <property type="match status" value="1"/>
</dbReference>
<dbReference type="OMA" id="FHVSIGW"/>
<accession>G2Q1Q4</accession>
<evidence type="ECO:0000256" key="3">
    <source>
        <dbReference type="ARBA" id="ARBA00023239"/>
    </source>
</evidence>
<dbReference type="KEGG" id="mtm:MYCTH_14609"/>
<dbReference type="InParanoid" id="G2Q1Q4"/>
<dbReference type="GeneID" id="11508109"/>
<protein>
    <recommendedName>
        <fullName evidence="5">U6 snRNA phosphodiesterase 1</fullName>
    </recommendedName>
    <alternativeName>
        <fullName evidence="6">3'-5' RNA exonuclease USB1</fullName>
    </alternativeName>
</protein>
<keyword evidence="4" id="KW-0539">Nucleus</keyword>
<evidence type="ECO:0000256" key="6">
    <source>
        <dbReference type="ARBA" id="ARBA00030030"/>
    </source>
</evidence>
<keyword evidence="1" id="KW-0540">Nuclease</keyword>
<dbReference type="EMBL" id="CP003002">
    <property type="protein sequence ID" value="AEO53338.1"/>
    <property type="molecule type" value="Genomic_DNA"/>
</dbReference>
<evidence type="ECO:0000313" key="7">
    <source>
        <dbReference type="EMBL" id="AEO53338.1"/>
    </source>
</evidence>
<dbReference type="PANTHER" id="PTHR13522:SF3">
    <property type="entry name" value="U6 SNRNA PHOSPHODIESTERASE 1"/>
    <property type="match status" value="1"/>
</dbReference>
<proteinExistence type="inferred from homology"/>
<keyword evidence="3" id="KW-0456">Lyase</keyword>
<dbReference type="Pfam" id="PF09749">
    <property type="entry name" value="HVSL"/>
    <property type="match status" value="1"/>
</dbReference>
<feature type="non-terminal residue" evidence="7">
    <location>
        <position position="273"/>
    </location>
</feature>
<feature type="non-terminal residue" evidence="7">
    <location>
        <position position="1"/>
    </location>
</feature>
<keyword evidence="2" id="KW-0378">Hydrolase</keyword>
<gene>
    <name evidence="7" type="ORF">MYCTH_14609</name>
</gene>
<dbReference type="InterPro" id="IPR027521">
    <property type="entry name" value="Usb1"/>
</dbReference>
<dbReference type="Gene3D" id="3.90.1140.10">
    <property type="entry name" value="Cyclic phosphodiesterase"/>
    <property type="match status" value="1"/>
</dbReference>
<dbReference type="eggNOG" id="KOG3102">
    <property type="taxonomic scope" value="Eukaryota"/>
</dbReference>
<evidence type="ECO:0000256" key="5">
    <source>
        <dbReference type="ARBA" id="ARBA00029543"/>
    </source>
</evidence>
<dbReference type="OrthoDB" id="49151at2759"/>
<reference evidence="7 8" key="1">
    <citation type="journal article" date="2011" name="Nat. Biotechnol.">
        <title>Comparative genomic analysis of the thermophilic biomass-degrading fungi Myceliophthora thermophila and Thielavia terrestris.</title>
        <authorList>
            <person name="Berka R.M."/>
            <person name="Grigoriev I.V."/>
            <person name="Otillar R."/>
            <person name="Salamov A."/>
            <person name="Grimwood J."/>
            <person name="Reid I."/>
            <person name="Ishmael N."/>
            <person name="John T."/>
            <person name="Darmond C."/>
            <person name="Moisan M.-C."/>
            <person name="Henrissat B."/>
            <person name="Coutinho P.M."/>
            <person name="Lombard V."/>
            <person name="Natvig D.O."/>
            <person name="Lindquist E."/>
            <person name="Schmutz J."/>
            <person name="Lucas S."/>
            <person name="Harris P."/>
            <person name="Powlowski J."/>
            <person name="Bellemare A."/>
            <person name="Taylor D."/>
            <person name="Butler G."/>
            <person name="de Vries R.P."/>
            <person name="Allijn I.E."/>
            <person name="van den Brink J."/>
            <person name="Ushinsky S."/>
            <person name="Storms R."/>
            <person name="Powell A.J."/>
            <person name="Paulsen I.T."/>
            <person name="Elbourne L.D.H."/>
            <person name="Baker S.E."/>
            <person name="Magnuson J."/>
            <person name="LaBoissiere S."/>
            <person name="Clutterbuck A.J."/>
            <person name="Martinez D."/>
            <person name="Wogulis M."/>
            <person name="de Leon A.L."/>
            <person name="Rey M.W."/>
            <person name="Tsang A."/>
        </authorList>
    </citation>
    <scope>NUCLEOTIDE SEQUENCE [LARGE SCALE GENOMIC DNA]</scope>
    <source>
        <strain evidence="8">ATCC 42464 / BCRC 31852 / DSM 1799</strain>
    </source>
</reference>
<dbReference type="GO" id="GO:0000175">
    <property type="term" value="F:3'-5'-RNA exonuclease activity"/>
    <property type="evidence" value="ECO:0007669"/>
    <property type="project" value="TreeGrafter"/>
</dbReference>
<dbReference type="VEuPathDB" id="FungiDB:MYCTH_14609"/>
<dbReference type="PANTHER" id="PTHR13522">
    <property type="entry name" value="U6 SNRNA PHOSPHODIESTERASE 1"/>
    <property type="match status" value="1"/>
</dbReference>
<dbReference type="STRING" id="573729.G2Q1Q4"/>
<dbReference type="GO" id="GO:0034477">
    <property type="term" value="P:U6 snRNA 3'-end processing"/>
    <property type="evidence" value="ECO:0007669"/>
    <property type="project" value="InterPro"/>
</dbReference>
<organism evidence="7 8">
    <name type="scientific">Thermothelomyces thermophilus (strain ATCC 42464 / BCRC 31852 / DSM 1799)</name>
    <name type="common">Sporotrichum thermophile</name>
    <dbReference type="NCBI Taxonomy" id="573729"/>
    <lineage>
        <taxon>Eukaryota</taxon>
        <taxon>Fungi</taxon>
        <taxon>Dikarya</taxon>
        <taxon>Ascomycota</taxon>
        <taxon>Pezizomycotina</taxon>
        <taxon>Sordariomycetes</taxon>
        <taxon>Sordariomycetidae</taxon>
        <taxon>Sordariales</taxon>
        <taxon>Chaetomiaceae</taxon>
        <taxon>Thermothelomyces</taxon>
    </lineage>
</organism>
<evidence type="ECO:0000256" key="2">
    <source>
        <dbReference type="ARBA" id="ARBA00022801"/>
    </source>
</evidence>
<keyword evidence="8" id="KW-1185">Reference proteome</keyword>
<sequence length="273" mass="30083">LPPLPPAFHDLYASTVRTAPRDDPALHQGRTRQIPHVPGLWPSHVYVEWRPAPPVHALLCELLAALQQQQQQQQQVELQLPQDSDVGVPQPLHVSLSRPLALSTEQKAQFLSELEAALAGGGGGGGGGQGGGGGRRRRVTSFSLRCSRVEWHRTAESGRSFLVLREEEGEEGNVNPELTELLRRCNEVAERHGQPALYRWAEEGAVDEADKRIGEAFHVSIAWSFAEPTEELVRATERVFGSQEIIDKIREIEIPVEGVKVKIGNVVTHVALE</sequence>